<keyword evidence="3" id="KW-1185">Reference proteome</keyword>
<evidence type="ECO:0000256" key="1">
    <source>
        <dbReference type="SAM" id="MobiDB-lite"/>
    </source>
</evidence>
<gene>
    <name evidence="2" type="ORF">ECRASSUSDP1_LOCUS1927</name>
</gene>
<evidence type="ECO:0000313" key="3">
    <source>
        <dbReference type="Proteomes" id="UP001295684"/>
    </source>
</evidence>
<name>A0AAD1U843_EUPCR</name>
<protein>
    <recommendedName>
        <fullName evidence="4">PH domain-containing protein</fullName>
    </recommendedName>
</protein>
<dbReference type="EMBL" id="CAMPGE010001823">
    <property type="protein sequence ID" value="CAI2360623.1"/>
    <property type="molecule type" value="Genomic_DNA"/>
</dbReference>
<evidence type="ECO:0000313" key="2">
    <source>
        <dbReference type="EMBL" id="CAI2360623.1"/>
    </source>
</evidence>
<organism evidence="2 3">
    <name type="scientific">Euplotes crassus</name>
    <dbReference type="NCBI Taxonomy" id="5936"/>
    <lineage>
        <taxon>Eukaryota</taxon>
        <taxon>Sar</taxon>
        <taxon>Alveolata</taxon>
        <taxon>Ciliophora</taxon>
        <taxon>Intramacronucleata</taxon>
        <taxon>Spirotrichea</taxon>
        <taxon>Hypotrichia</taxon>
        <taxon>Euplotida</taxon>
        <taxon>Euplotidae</taxon>
        <taxon>Moneuplotes</taxon>
    </lineage>
</organism>
<accession>A0AAD1U843</accession>
<feature type="region of interest" description="Disordered" evidence="1">
    <location>
        <begin position="123"/>
        <end position="180"/>
    </location>
</feature>
<feature type="compositionally biased region" description="Basic and acidic residues" evidence="1">
    <location>
        <begin position="142"/>
        <end position="158"/>
    </location>
</feature>
<evidence type="ECO:0008006" key="4">
    <source>
        <dbReference type="Google" id="ProtNLM"/>
    </source>
</evidence>
<comment type="caution">
    <text evidence="2">The sequence shown here is derived from an EMBL/GenBank/DDBJ whole genome shotgun (WGS) entry which is preliminary data.</text>
</comment>
<sequence>MAAKNHGETCVKITIINMQGNIKTDIVLADSDIKKQFTNLENHDGSPMFFTPPGIANNPDSKIAKKRSSKKFINDKIYGDIDEPMIIEKYSKKPSDDIQRAIDRENNTSWVKEISKSLSLIQSRENSVGDVCPSTNQEGETLEIRDPSKDNPRDDLKTVLRSNNNSRSNPSFADNQAKASNNREEVIHNDLDHEKLNKISKNQVLSEESKQSVEDNENDQGPKQPILDHQITFNPNKIINVQDHEDINNEPDLSEIGPPAEGKQVDWEEFDKLDYTTRKEYCKGIEGSEDADFELQDNHEFLQESKERDTFFTLPSRTSNQIERYAFKRIERKLKTVDLTKTEYVSPKNSSLTNQHLNICNFKCVDVEDEDKILQEYHGLKEDLELQTINEVSVEFSRPSEINSRRSSMSPKTLPLKTEDSSHIIRDTLIFLPQNSDERISLHCEFSGECIECYEESKEGLNFFMKIDTDCIHKILPCYGGGLQTPRYRFEIVMKDEDALTEGIHHNIQNHNQHPLKEETTSKTTLHFTFCCNDQQTYEKWLTSTTNSL</sequence>
<feature type="region of interest" description="Disordered" evidence="1">
    <location>
        <begin position="204"/>
        <end position="228"/>
    </location>
</feature>
<feature type="compositionally biased region" description="Low complexity" evidence="1">
    <location>
        <begin position="161"/>
        <end position="171"/>
    </location>
</feature>
<proteinExistence type="predicted"/>
<dbReference type="AlphaFoldDB" id="A0AAD1U843"/>
<dbReference type="Proteomes" id="UP001295684">
    <property type="component" value="Unassembled WGS sequence"/>
</dbReference>
<reference evidence="2" key="1">
    <citation type="submission" date="2023-07" db="EMBL/GenBank/DDBJ databases">
        <authorList>
            <consortium name="AG Swart"/>
            <person name="Singh M."/>
            <person name="Singh A."/>
            <person name="Seah K."/>
            <person name="Emmerich C."/>
        </authorList>
    </citation>
    <scope>NUCLEOTIDE SEQUENCE</scope>
    <source>
        <strain evidence="2">DP1</strain>
    </source>
</reference>